<accession>A0A1T4MAS9</accession>
<organism evidence="4 5">
    <name type="scientific">Sediminibacterium ginsengisoli</name>
    <dbReference type="NCBI Taxonomy" id="413434"/>
    <lineage>
        <taxon>Bacteria</taxon>
        <taxon>Pseudomonadati</taxon>
        <taxon>Bacteroidota</taxon>
        <taxon>Chitinophagia</taxon>
        <taxon>Chitinophagales</taxon>
        <taxon>Chitinophagaceae</taxon>
        <taxon>Sediminibacterium</taxon>
    </lineage>
</organism>
<dbReference type="Pfam" id="PF14302">
    <property type="entry name" value="DUF4377"/>
    <property type="match status" value="1"/>
</dbReference>
<name>A0A1T4MAS9_9BACT</name>
<evidence type="ECO:0000259" key="3">
    <source>
        <dbReference type="Pfam" id="PF14302"/>
    </source>
</evidence>
<dbReference type="InterPro" id="IPR038670">
    <property type="entry name" value="HslJ-like_sf"/>
</dbReference>
<keyword evidence="5" id="KW-1185">Reference proteome</keyword>
<evidence type="ECO:0000313" key="4">
    <source>
        <dbReference type="EMBL" id="SJZ63947.1"/>
    </source>
</evidence>
<dbReference type="Pfam" id="PF03724">
    <property type="entry name" value="META"/>
    <property type="match status" value="1"/>
</dbReference>
<proteinExistence type="predicted"/>
<feature type="domain" description="DUF4377" evidence="3">
    <location>
        <begin position="24"/>
        <end position="98"/>
    </location>
</feature>
<sequence length="225" mass="24725">MKTIFLLLLLLIMRTGNAQKITLYVADKKTGCSFSGSGTCLQVKEKPDAPYSLFYAGIKGFNYEEGYNYKLEVIRPDLVQPLSSQNPYRYYLLRVLSKEKTTGTQAAARSIPDQQILALDKISYNGRLEGVGSLRVPDIYFDLANGRISGNNNCNRYAGTVSTTENGSIRIGSLATTHASCAENDQADLFMQYLAASDRFAVKGAVLQLLNGNNVLLQFLVPAGR</sequence>
<dbReference type="OrthoDB" id="880459at2"/>
<feature type="signal peptide" evidence="1">
    <location>
        <begin position="1"/>
        <end position="18"/>
    </location>
</feature>
<dbReference type="EMBL" id="FUWH01000003">
    <property type="protein sequence ID" value="SJZ63947.1"/>
    <property type="molecule type" value="Genomic_DNA"/>
</dbReference>
<dbReference type="Proteomes" id="UP000190888">
    <property type="component" value="Unassembled WGS sequence"/>
</dbReference>
<evidence type="ECO:0000313" key="5">
    <source>
        <dbReference type="Proteomes" id="UP000190888"/>
    </source>
</evidence>
<dbReference type="InterPro" id="IPR025485">
    <property type="entry name" value="DUF4377"/>
</dbReference>
<dbReference type="InterPro" id="IPR005184">
    <property type="entry name" value="DUF306_Meta_HslJ"/>
</dbReference>
<protein>
    <submittedName>
        <fullName evidence="4">META domain-containing protein</fullName>
    </submittedName>
</protein>
<feature type="domain" description="DUF306" evidence="2">
    <location>
        <begin position="143"/>
        <end position="219"/>
    </location>
</feature>
<dbReference type="Gene3D" id="2.40.128.270">
    <property type="match status" value="1"/>
</dbReference>
<evidence type="ECO:0000256" key="1">
    <source>
        <dbReference type="SAM" id="SignalP"/>
    </source>
</evidence>
<dbReference type="STRING" id="413434.SAMN04488132_103280"/>
<dbReference type="AlphaFoldDB" id="A0A1T4MAS9"/>
<keyword evidence="1" id="KW-0732">Signal</keyword>
<gene>
    <name evidence="4" type="ORF">SAMN04488132_103280</name>
</gene>
<reference evidence="4 5" key="1">
    <citation type="submission" date="2017-02" db="EMBL/GenBank/DDBJ databases">
        <authorList>
            <person name="Peterson S.W."/>
        </authorList>
    </citation>
    <scope>NUCLEOTIDE SEQUENCE [LARGE SCALE GENOMIC DNA]</scope>
    <source>
        <strain evidence="4 5">DSM 22335</strain>
    </source>
</reference>
<feature type="chain" id="PRO_5012256223" evidence="1">
    <location>
        <begin position="19"/>
        <end position="225"/>
    </location>
</feature>
<evidence type="ECO:0000259" key="2">
    <source>
        <dbReference type="Pfam" id="PF03724"/>
    </source>
</evidence>